<evidence type="ECO:0000313" key="2">
    <source>
        <dbReference type="Proteomes" id="UP000593572"/>
    </source>
</evidence>
<sequence>MYKKEHEIIDLRSKNCKLENEKAKA</sequence>
<keyword evidence="2" id="KW-1185">Reference proteome</keyword>
<organism evidence="1 2">
    <name type="scientific">Gossypium lobatum</name>
    <dbReference type="NCBI Taxonomy" id="34289"/>
    <lineage>
        <taxon>Eukaryota</taxon>
        <taxon>Viridiplantae</taxon>
        <taxon>Streptophyta</taxon>
        <taxon>Embryophyta</taxon>
        <taxon>Tracheophyta</taxon>
        <taxon>Spermatophyta</taxon>
        <taxon>Magnoliopsida</taxon>
        <taxon>eudicotyledons</taxon>
        <taxon>Gunneridae</taxon>
        <taxon>Pentapetalae</taxon>
        <taxon>rosids</taxon>
        <taxon>malvids</taxon>
        <taxon>Malvales</taxon>
        <taxon>Malvaceae</taxon>
        <taxon>Malvoideae</taxon>
        <taxon>Gossypium</taxon>
    </lineage>
</organism>
<accession>A0A7J8NIF3</accession>
<comment type="caution">
    <text evidence="1">The sequence shown here is derived from an EMBL/GenBank/DDBJ whole genome shotgun (WGS) entry which is preliminary data.</text>
</comment>
<protein>
    <submittedName>
        <fullName evidence="1">Uncharacterized protein</fullName>
    </submittedName>
</protein>
<dbReference type="EMBL" id="JABEZX010351318">
    <property type="protein sequence ID" value="MBA0576778.1"/>
    <property type="molecule type" value="Genomic_DNA"/>
</dbReference>
<proteinExistence type="predicted"/>
<evidence type="ECO:0000313" key="1">
    <source>
        <dbReference type="EMBL" id="MBA0576778.1"/>
    </source>
</evidence>
<gene>
    <name evidence="1" type="ORF">Golob_027333</name>
</gene>
<dbReference type="Proteomes" id="UP000593572">
    <property type="component" value="Unassembled WGS sequence"/>
</dbReference>
<name>A0A7J8NIF3_9ROSI</name>
<dbReference type="AlphaFoldDB" id="A0A7J8NIF3"/>
<reference evidence="1 2" key="1">
    <citation type="journal article" date="2019" name="Genome Biol. Evol.">
        <title>Insights into the evolution of the New World diploid cottons (Gossypium, subgenus Houzingenia) based on genome sequencing.</title>
        <authorList>
            <person name="Grover C.E."/>
            <person name="Arick M.A. 2nd"/>
            <person name="Thrash A."/>
            <person name="Conover J.L."/>
            <person name="Sanders W.S."/>
            <person name="Peterson D.G."/>
            <person name="Frelichowski J.E."/>
            <person name="Scheffler J.A."/>
            <person name="Scheffler B.E."/>
            <person name="Wendel J.F."/>
        </authorList>
    </citation>
    <scope>NUCLEOTIDE SEQUENCE [LARGE SCALE GENOMIC DNA]</scope>
    <source>
        <strain evidence="1">157</strain>
        <tissue evidence="1">Leaf</tissue>
    </source>
</reference>